<accession>A0A9X2WUR2</accession>
<dbReference type="InterPro" id="IPR039421">
    <property type="entry name" value="Type_1_exporter"/>
</dbReference>
<proteinExistence type="predicted"/>
<dbReference type="PROSITE" id="PS50893">
    <property type="entry name" value="ABC_TRANSPORTER_2"/>
    <property type="match status" value="1"/>
</dbReference>
<evidence type="ECO:0000256" key="6">
    <source>
        <dbReference type="ARBA" id="ARBA00023136"/>
    </source>
</evidence>
<evidence type="ECO:0000259" key="8">
    <source>
        <dbReference type="PROSITE" id="PS50893"/>
    </source>
</evidence>
<organism evidence="10 11">
    <name type="scientific">Shewanella septentrionalis</name>
    <dbReference type="NCBI Taxonomy" id="2952223"/>
    <lineage>
        <taxon>Bacteria</taxon>
        <taxon>Pseudomonadati</taxon>
        <taxon>Pseudomonadota</taxon>
        <taxon>Gammaproteobacteria</taxon>
        <taxon>Alteromonadales</taxon>
        <taxon>Shewanellaceae</taxon>
        <taxon>Shewanella</taxon>
    </lineage>
</organism>
<dbReference type="PROSITE" id="PS50929">
    <property type="entry name" value="ABC_TM1F"/>
    <property type="match status" value="1"/>
</dbReference>
<dbReference type="GO" id="GO:0005886">
    <property type="term" value="C:plasma membrane"/>
    <property type="evidence" value="ECO:0007669"/>
    <property type="project" value="UniProtKB-SubCell"/>
</dbReference>
<dbReference type="Pfam" id="PF00664">
    <property type="entry name" value="ABC_membrane"/>
    <property type="match status" value="1"/>
</dbReference>
<dbReference type="Proteomes" id="UP001155604">
    <property type="component" value="Unassembled WGS sequence"/>
</dbReference>
<keyword evidence="6 7" id="KW-0472">Membrane</keyword>
<dbReference type="CDD" id="cd03228">
    <property type="entry name" value="ABCC_MRP_Like"/>
    <property type="match status" value="1"/>
</dbReference>
<dbReference type="GO" id="GO:0034040">
    <property type="term" value="F:ATPase-coupled lipid transmembrane transporter activity"/>
    <property type="evidence" value="ECO:0007669"/>
    <property type="project" value="TreeGrafter"/>
</dbReference>
<comment type="caution">
    <text evidence="10">The sequence shown here is derived from an EMBL/GenBank/DDBJ whole genome shotgun (WGS) entry which is preliminary data.</text>
</comment>
<dbReference type="Pfam" id="PF00005">
    <property type="entry name" value="ABC_tran"/>
    <property type="match status" value="1"/>
</dbReference>
<dbReference type="InterPro" id="IPR011527">
    <property type="entry name" value="ABC1_TM_dom"/>
</dbReference>
<dbReference type="AlphaFoldDB" id="A0A9X2WUR2"/>
<dbReference type="GO" id="GO:0005524">
    <property type="term" value="F:ATP binding"/>
    <property type="evidence" value="ECO:0007669"/>
    <property type="project" value="UniProtKB-KW"/>
</dbReference>
<dbReference type="PANTHER" id="PTHR24221">
    <property type="entry name" value="ATP-BINDING CASSETTE SUB-FAMILY B"/>
    <property type="match status" value="1"/>
</dbReference>
<reference evidence="10" key="1">
    <citation type="journal article" date="2023" name="Int. J. Syst. Evol. Microbiol.">
        <title>&lt;i&gt;Shewanella septentrionalis&lt;/i&gt; sp. nov. and &lt;i&gt;Shewanella holmiensis&lt;/i&gt; sp. nov., isolated from Baltic Sea water and sediments.</title>
        <authorList>
            <person name="Martin-Rodriguez A.J."/>
            <person name="Thorell K."/>
            <person name="Joffre E."/>
            <person name="Jensie-Markopoulos S."/>
            <person name="Moore E.R.B."/>
            <person name="Sjoling A."/>
        </authorList>
    </citation>
    <scope>NUCLEOTIDE SEQUENCE</scope>
    <source>
        <strain evidence="10">SP1W3</strain>
    </source>
</reference>
<dbReference type="SUPFAM" id="SSF90123">
    <property type="entry name" value="ABC transporter transmembrane region"/>
    <property type="match status" value="1"/>
</dbReference>
<evidence type="ECO:0000256" key="7">
    <source>
        <dbReference type="SAM" id="Phobius"/>
    </source>
</evidence>
<evidence type="ECO:0000313" key="10">
    <source>
        <dbReference type="EMBL" id="MCT7945907.1"/>
    </source>
</evidence>
<dbReference type="Gene3D" id="1.20.1560.10">
    <property type="entry name" value="ABC transporter type 1, transmembrane domain"/>
    <property type="match status" value="1"/>
</dbReference>
<dbReference type="InterPro" id="IPR003593">
    <property type="entry name" value="AAA+_ATPase"/>
</dbReference>
<dbReference type="RefSeq" id="WP_261272718.1">
    <property type="nucleotide sequence ID" value="NZ_JAMTCC010000016.1"/>
</dbReference>
<protein>
    <submittedName>
        <fullName evidence="10">ABC transporter ATP-binding protein/permease</fullName>
    </submittedName>
</protein>
<keyword evidence="5 7" id="KW-1133">Transmembrane helix</keyword>
<feature type="transmembrane region" description="Helical" evidence="7">
    <location>
        <begin position="267"/>
        <end position="286"/>
    </location>
</feature>
<keyword evidence="11" id="KW-1185">Reference proteome</keyword>
<feature type="transmembrane region" description="Helical" evidence="7">
    <location>
        <begin position="133"/>
        <end position="152"/>
    </location>
</feature>
<dbReference type="Gene3D" id="3.40.50.300">
    <property type="entry name" value="P-loop containing nucleotide triphosphate hydrolases"/>
    <property type="match status" value="1"/>
</dbReference>
<feature type="transmembrane region" description="Helical" evidence="7">
    <location>
        <begin position="21"/>
        <end position="47"/>
    </location>
</feature>
<sequence>MQRLFSPTSKLAFALRPAIPALTIGTLLAAGTGVMALSALWCVIQLIAGYHSFWLAGALIFWILSALLSGSASWINHNAEAQFSGRLKRDVAAHLVRLPPSTLAKYKGEKLKRLMVDDIASLHHMIAHLPSELATFLIVPAITIGLLILSAGPVSLLALIPGLVAALFYLVVVPRLAAKQGEARVNVMGNITAAVDDYSRGAPVFRIYGDQTGAIADYQKATKHFIEEIIERVSKVSTSVAVATSLLQAVCTFAIVYAIGYEWPPEKLAAALFFSLAIVTPALKLGHGLDYLATGRAAAQRLTDFLEQSRVPVGSGNIELNTPMQLTLTDVVPSLSTNSKTVPINYQFRSGKVTAVTGLSGVGKSTLLRLLAGMEPLNAGDIRLAGIALNEMGEASINRAIMLLPQSAGLLATSIADNLALTAPDATDEDYLVALHCAQLDKFLTTHASTLSGGEIQRVNLARVFLSPARVILLDEPTSALDSETAFNVLTALSHHAKTNHKTIVMVTHDLTLSELADDKLTLKHHHIEGEGQ</sequence>
<dbReference type="GO" id="GO:0140359">
    <property type="term" value="F:ABC-type transporter activity"/>
    <property type="evidence" value="ECO:0007669"/>
    <property type="project" value="InterPro"/>
</dbReference>
<comment type="subcellular location">
    <subcellularLocation>
        <location evidence="1">Cell membrane</location>
        <topology evidence="1">Multi-pass membrane protein</topology>
    </subcellularLocation>
</comment>
<dbReference type="InterPro" id="IPR003439">
    <property type="entry name" value="ABC_transporter-like_ATP-bd"/>
</dbReference>
<evidence type="ECO:0000313" key="11">
    <source>
        <dbReference type="Proteomes" id="UP001155604"/>
    </source>
</evidence>
<keyword evidence="3" id="KW-0547">Nucleotide-binding</keyword>
<evidence type="ECO:0000256" key="2">
    <source>
        <dbReference type="ARBA" id="ARBA00022692"/>
    </source>
</evidence>
<dbReference type="SMART" id="SM00382">
    <property type="entry name" value="AAA"/>
    <property type="match status" value="1"/>
</dbReference>
<evidence type="ECO:0000259" key="9">
    <source>
        <dbReference type="PROSITE" id="PS50929"/>
    </source>
</evidence>
<dbReference type="EMBL" id="JAMTCC010000016">
    <property type="protein sequence ID" value="MCT7945907.1"/>
    <property type="molecule type" value="Genomic_DNA"/>
</dbReference>
<dbReference type="InterPro" id="IPR036640">
    <property type="entry name" value="ABC1_TM_sf"/>
</dbReference>
<feature type="transmembrane region" description="Helical" evidence="7">
    <location>
        <begin position="240"/>
        <end position="261"/>
    </location>
</feature>
<gene>
    <name evidence="10" type="ORF">NE536_11120</name>
</gene>
<evidence type="ECO:0000256" key="4">
    <source>
        <dbReference type="ARBA" id="ARBA00022840"/>
    </source>
</evidence>
<dbReference type="InterPro" id="IPR017871">
    <property type="entry name" value="ABC_transporter-like_CS"/>
</dbReference>
<keyword evidence="2 7" id="KW-0812">Transmembrane</keyword>
<evidence type="ECO:0000256" key="3">
    <source>
        <dbReference type="ARBA" id="ARBA00022741"/>
    </source>
</evidence>
<feature type="domain" description="ABC transporter" evidence="8">
    <location>
        <begin position="326"/>
        <end position="533"/>
    </location>
</feature>
<dbReference type="PROSITE" id="PS00211">
    <property type="entry name" value="ABC_TRANSPORTER_1"/>
    <property type="match status" value="1"/>
</dbReference>
<dbReference type="SUPFAM" id="SSF52540">
    <property type="entry name" value="P-loop containing nucleoside triphosphate hydrolases"/>
    <property type="match status" value="1"/>
</dbReference>
<feature type="transmembrane region" description="Helical" evidence="7">
    <location>
        <begin position="53"/>
        <end position="75"/>
    </location>
</feature>
<dbReference type="GO" id="GO:0016887">
    <property type="term" value="F:ATP hydrolysis activity"/>
    <property type="evidence" value="ECO:0007669"/>
    <property type="project" value="InterPro"/>
</dbReference>
<feature type="domain" description="ABC transmembrane type-1" evidence="9">
    <location>
        <begin position="24"/>
        <end position="294"/>
    </location>
</feature>
<evidence type="ECO:0000256" key="1">
    <source>
        <dbReference type="ARBA" id="ARBA00004651"/>
    </source>
</evidence>
<evidence type="ECO:0000256" key="5">
    <source>
        <dbReference type="ARBA" id="ARBA00022989"/>
    </source>
</evidence>
<keyword evidence="4 10" id="KW-0067">ATP-binding</keyword>
<name>A0A9X2WUR2_9GAMM</name>
<feature type="transmembrane region" description="Helical" evidence="7">
    <location>
        <begin position="158"/>
        <end position="178"/>
    </location>
</feature>
<dbReference type="PANTHER" id="PTHR24221:SF261">
    <property type="entry name" value="GLUTATHIONE_L-CYSTEINE TRANSPORT SYSTEM ATP-BINDING_PERMEASE PROTEIN CYDD"/>
    <property type="match status" value="1"/>
</dbReference>
<dbReference type="InterPro" id="IPR027417">
    <property type="entry name" value="P-loop_NTPase"/>
</dbReference>